<dbReference type="AlphaFoldDB" id="A0A915EXT4"/>
<keyword evidence="1" id="KW-1185">Reference proteome</keyword>
<evidence type="ECO:0000313" key="1">
    <source>
        <dbReference type="Proteomes" id="UP000887562"/>
    </source>
</evidence>
<accession>A0A915EXT4</accession>
<protein>
    <submittedName>
        <fullName evidence="2">Uncharacterized protein</fullName>
    </submittedName>
</protein>
<sequence length="122" mass="13974">MEDFKVNHGFICCLICSKWVTSVIFSSHCSILMGTNKSKLLLFVLRHSGQIDLPLGKSTWQPQDDLTECKNPKTCNSLSCSQPSTRNYQYCLRQLLTRSYVATSLNNSRSPLKNEHLYHPNY</sequence>
<proteinExistence type="predicted"/>
<evidence type="ECO:0000313" key="2">
    <source>
        <dbReference type="WBParaSite" id="maker-E.canG7_contigs_1627-snap-gene-0.43-mRNA-1"/>
    </source>
</evidence>
<organism evidence="1 2">
    <name type="scientific">Echinococcus canadensis</name>
    <dbReference type="NCBI Taxonomy" id="519352"/>
    <lineage>
        <taxon>Eukaryota</taxon>
        <taxon>Metazoa</taxon>
        <taxon>Spiralia</taxon>
        <taxon>Lophotrochozoa</taxon>
        <taxon>Platyhelminthes</taxon>
        <taxon>Cestoda</taxon>
        <taxon>Eucestoda</taxon>
        <taxon>Cyclophyllidea</taxon>
        <taxon>Taeniidae</taxon>
        <taxon>Echinococcus</taxon>
        <taxon>Echinococcus canadensis group</taxon>
    </lineage>
</organism>
<dbReference type="Proteomes" id="UP000887562">
    <property type="component" value="Unplaced"/>
</dbReference>
<reference evidence="2" key="1">
    <citation type="submission" date="2022-11" db="UniProtKB">
        <authorList>
            <consortium name="WormBaseParasite"/>
        </authorList>
    </citation>
    <scope>IDENTIFICATION</scope>
</reference>
<dbReference type="WBParaSite" id="maker-E.canG7_contigs_1627-snap-gene-0.43-mRNA-1">
    <property type="protein sequence ID" value="maker-E.canG7_contigs_1627-snap-gene-0.43-mRNA-1"/>
    <property type="gene ID" value="EcG7_04032"/>
</dbReference>
<name>A0A915EXT4_9CEST</name>